<keyword evidence="2" id="KW-1185">Reference proteome</keyword>
<dbReference type="Proteomes" id="UP000288716">
    <property type="component" value="Unassembled WGS sequence"/>
</dbReference>
<sequence>MNGIIIQGSISELFGCAPDPCKGSRMDEVVPFQKMKAVLFGRWMYRTQKGIRVKNREWERQIWYYPIQANGNQFQLNKIQFGAFVDAAFYRKKTNETYVFFLDQYFVMKSITDFGNVRKKITQRFNIDIESGERITAAFMDDKRDTAFLISGKRK</sequence>
<comment type="caution">
    <text evidence="1">The sequence shown here is derived from an EMBL/GenBank/DDBJ whole genome shotgun (WGS) entry which is preliminary data.</text>
</comment>
<reference evidence="1 2" key="1">
    <citation type="journal article" date="2018" name="Gigascience">
        <title>Genomes of trombidid mites reveal novel predicted allergens and laterally-transferred genes associated with secondary metabolism.</title>
        <authorList>
            <person name="Dong X."/>
            <person name="Chaisiri K."/>
            <person name="Xia D."/>
            <person name="Armstrong S.D."/>
            <person name="Fang Y."/>
            <person name="Donnelly M.J."/>
            <person name="Kadowaki T."/>
            <person name="McGarry J.W."/>
            <person name="Darby A.C."/>
            <person name="Makepeace B.L."/>
        </authorList>
    </citation>
    <scope>NUCLEOTIDE SEQUENCE [LARGE SCALE GENOMIC DNA]</scope>
    <source>
        <strain evidence="1">UoL-UT</strain>
    </source>
</reference>
<evidence type="ECO:0000313" key="2">
    <source>
        <dbReference type="Proteomes" id="UP000288716"/>
    </source>
</evidence>
<dbReference type="AlphaFoldDB" id="A0A443S253"/>
<gene>
    <name evidence="1" type="ORF">B4U80_11811</name>
</gene>
<organism evidence="1 2">
    <name type="scientific">Leptotrombidium deliense</name>
    <dbReference type="NCBI Taxonomy" id="299467"/>
    <lineage>
        <taxon>Eukaryota</taxon>
        <taxon>Metazoa</taxon>
        <taxon>Ecdysozoa</taxon>
        <taxon>Arthropoda</taxon>
        <taxon>Chelicerata</taxon>
        <taxon>Arachnida</taxon>
        <taxon>Acari</taxon>
        <taxon>Acariformes</taxon>
        <taxon>Trombidiformes</taxon>
        <taxon>Prostigmata</taxon>
        <taxon>Anystina</taxon>
        <taxon>Parasitengona</taxon>
        <taxon>Trombiculoidea</taxon>
        <taxon>Trombiculidae</taxon>
        <taxon>Leptotrombidium</taxon>
    </lineage>
</organism>
<dbReference type="EMBL" id="NCKV01011506">
    <property type="protein sequence ID" value="RWS21620.1"/>
    <property type="molecule type" value="Genomic_DNA"/>
</dbReference>
<dbReference type="SUPFAM" id="SSF50923">
    <property type="entry name" value="Hemopexin-like domain"/>
    <property type="match status" value="1"/>
</dbReference>
<dbReference type="OrthoDB" id="10651909at2759"/>
<dbReference type="InterPro" id="IPR036375">
    <property type="entry name" value="Hemopexin-like_dom_sf"/>
</dbReference>
<dbReference type="Gene3D" id="2.110.10.10">
    <property type="entry name" value="Hemopexin-like domain"/>
    <property type="match status" value="1"/>
</dbReference>
<name>A0A443S253_9ACAR</name>
<accession>A0A443S253</accession>
<dbReference type="VEuPathDB" id="VectorBase:LDEU010420"/>
<protein>
    <submittedName>
        <fullName evidence="1">Uncharacterized protein</fullName>
    </submittedName>
</protein>
<evidence type="ECO:0000313" key="1">
    <source>
        <dbReference type="EMBL" id="RWS21620.1"/>
    </source>
</evidence>
<proteinExistence type="predicted"/>